<feature type="binding site" evidence="8">
    <location>
        <position position="246"/>
    </location>
    <ligand>
        <name>Zn(2+)</name>
        <dbReference type="ChEBI" id="CHEBI:29105"/>
        <label>2</label>
        <note>catalytic</note>
    </ligand>
</feature>
<feature type="binding site" evidence="8">
    <location>
        <position position="185"/>
    </location>
    <ligand>
        <name>Zn(2+)</name>
        <dbReference type="ChEBI" id="CHEBI:29105"/>
        <label>1</label>
    </ligand>
</feature>
<dbReference type="GO" id="GO:0030574">
    <property type="term" value="P:collagen catabolic process"/>
    <property type="evidence" value="ECO:0007669"/>
    <property type="project" value="TreeGrafter"/>
</dbReference>
<feature type="binding site" evidence="8">
    <location>
        <position position="216"/>
    </location>
    <ligand>
        <name>Ca(2+)</name>
        <dbReference type="ChEBI" id="CHEBI:29108"/>
        <label>1</label>
    </ligand>
</feature>
<keyword evidence="2" id="KW-0645">Protease</keyword>
<feature type="binding site" evidence="8">
    <location>
        <position position="218"/>
    </location>
    <ligand>
        <name>Ca(2+)</name>
        <dbReference type="ChEBI" id="CHEBI:29108"/>
        <label>3</label>
    </ligand>
</feature>
<feature type="binding site" evidence="8">
    <location>
        <position position="236"/>
    </location>
    <ligand>
        <name>Zn(2+)</name>
        <dbReference type="ChEBI" id="CHEBI:29105"/>
        <label>2</label>
        <note>catalytic</note>
    </ligand>
</feature>
<dbReference type="CDD" id="cd04278">
    <property type="entry name" value="ZnMc_MMP"/>
    <property type="match status" value="1"/>
</dbReference>
<dbReference type="InterPro" id="IPR033739">
    <property type="entry name" value="M10A_MMP"/>
</dbReference>
<evidence type="ECO:0000259" key="10">
    <source>
        <dbReference type="SMART" id="SM00235"/>
    </source>
</evidence>
<evidence type="ECO:0000256" key="9">
    <source>
        <dbReference type="SAM" id="MobiDB-lite"/>
    </source>
</evidence>
<feature type="binding site" evidence="8">
    <location>
        <position position="215"/>
    </location>
    <ligand>
        <name>Ca(2+)</name>
        <dbReference type="ChEBI" id="CHEBI:29108"/>
        <label>3</label>
    </ligand>
</feature>
<feature type="binding site" evidence="8">
    <location>
        <position position="218"/>
    </location>
    <ligand>
        <name>Ca(2+)</name>
        <dbReference type="ChEBI" id="CHEBI:29108"/>
        <label>1</label>
    </ligand>
</feature>
<feature type="binding site" evidence="8">
    <location>
        <position position="200"/>
    </location>
    <ligand>
        <name>Zn(2+)</name>
        <dbReference type="ChEBI" id="CHEBI:29105"/>
        <label>1</label>
    </ligand>
</feature>
<keyword evidence="8" id="KW-0106">Calcium</keyword>
<evidence type="ECO:0000256" key="1">
    <source>
        <dbReference type="ARBA" id="ARBA00010370"/>
    </source>
</evidence>
<dbReference type="PANTHER" id="PTHR10201:SF331">
    <property type="entry name" value="MATRIX METALLOPROTEINASE-14-LIKE ISOFORM X1"/>
    <property type="match status" value="1"/>
</dbReference>
<dbReference type="RefSeq" id="XP_019614049.1">
    <property type="nucleotide sequence ID" value="XM_019758490.1"/>
</dbReference>
<keyword evidence="3 8" id="KW-0479">Metal-binding</keyword>
<keyword evidence="5 8" id="KW-0862">Zinc</keyword>
<dbReference type="AlphaFoldDB" id="A0A6P4XTS6"/>
<reference evidence="12" key="1">
    <citation type="submission" date="2025-08" db="UniProtKB">
        <authorList>
            <consortium name="RefSeq"/>
        </authorList>
    </citation>
    <scope>IDENTIFICATION</scope>
    <source>
        <tissue evidence="12">Gonad</tissue>
    </source>
</reference>
<dbReference type="InterPro" id="IPR006026">
    <property type="entry name" value="Peptidase_Metallo"/>
</dbReference>
<dbReference type="PRINTS" id="PR00138">
    <property type="entry name" value="MATRIXIN"/>
</dbReference>
<dbReference type="KEGG" id="bbel:109462004"/>
<accession>A0A6P4XTS6</accession>
<dbReference type="GO" id="GO:0005615">
    <property type="term" value="C:extracellular space"/>
    <property type="evidence" value="ECO:0007669"/>
    <property type="project" value="TreeGrafter"/>
</dbReference>
<keyword evidence="11" id="KW-1185">Reference proteome</keyword>
<dbReference type="GeneID" id="109462004"/>
<feature type="binding site" evidence="8">
    <location>
        <position position="240"/>
    </location>
    <ligand>
        <name>Zn(2+)</name>
        <dbReference type="ChEBI" id="CHEBI:29105"/>
        <label>2</label>
        <note>catalytic</note>
    </ligand>
</feature>
<dbReference type="SUPFAM" id="SSF47090">
    <property type="entry name" value="PGBD-like"/>
    <property type="match status" value="1"/>
</dbReference>
<dbReference type="InterPro" id="IPR036365">
    <property type="entry name" value="PGBD-like_sf"/>
</dbReference>
<comment type="similarity">
    <text evidence="1">Belongs to the peptidase M10A family.</text>
</comment>
<comment type="cofactor">
    <cofactor evidence="8">
        <name>Ca(2+)</name>
        <dbReference type="ChEBI" id="CHEBI:29108"/>
    </cofactor>
    <text evidence="8">Can bind about 5 Ca(2+) ions per subunit.</text>
</comment>
<keyword evidence="6" id="KW-0482">Metalloprotease</keyword>
<dbReference type="Pfam" id="PF00413">
    <property type="entry name" value="Peptidase_M10"/>
    <property type="match status" value="1"/>
</dbReference>
<feature type="binding site" evidence="8">
    <location>
        <position position="193"/>
    </location>
    <ligand>
        <name>Ca(2+)</name>
        <dbReference type="ChEBI" id="CHEBI:29108"/>
        <label>3</label>
    </ligand>
</feature>
<feature type="binding site" evidence="8">
    <location>
        <position position="213"/>
    </location>
    <ligand>
        <name>Zn(2+)</name>
        <dbReference type="ChEBI" id="CHEBI:29105"/>
        <label>1</label>
    </ligand>
</feature>
<dbReference type="InterPro" id="IPR024079">
    <property type="entry name" value="MetalloPept_cat_dom_sf"/>
</dbReference>
<protein>
    <submittedName>
        <fullName evidence="12">Matrix metalloproteinase-18-like</fullName>
    </submittedName>
</protein>
<gene>
    <name evidence="12" type="primary">LOC109462004</name>
</gene>
<evidence type="ECO:0000256" key="4">
    <source>
        <dbReference type="ARBA" id="ARBA00022801"/>
    </source>
</evidence>
<dbReference type="InterPro" id="IPR021190">
    <property type="entry name" value="Pept_M10A"/>
</dbReference>
<feature type="binding site" evidence="8">
    <location>
        <position position="254"/>
    </location>
    <ligand>
        <name>Zn(2+)</name>
        <dbReference type="ChEBI" id="CHEBI:29105"/>
        <label>2</label>
        <note>catalytic</note>
    </ligand>
</feature>
<dbReference type="GO" id="GO:0031012">
    <property type="term" value="C:extracellular matrix"/>
    <property type="evidence" value="ECO:0007669"/>
    <property type="project" value="InterPro"/>
</dbReference>
<evidence type="ECO:0000256" key="8">
    <source>
        <dbReference type="PIRSR" id="PIRSR621190-2"/>
    </source>
</evidence>
<name>A0A6P4XTS6_BRABE</name>
<evidence type="ECO:0000256" key="5">
    <source>
        <dbReference type="ARBA" id="ARBA00022833"/>
    </source>
</evidence>
<feature type="region of interest" description="Disordered" evidence="9">
    <location>
        <begin position="19"/>
        <end position="44"/>
    </location>
</feature>
<feature type="binding site" evidence="8">
    <location>
        <position position="175"/>
    </location>
    <ligand>
        <name>Ca(2+)</name>
        <dbReference type="ChEBI" id="CHEBI:29108"/>
        <label>2</label>
    </ligand>
</feature>
<feature type="binding site" evidence="8">
    <location>
        <position position="187"/>
    </location>
    <ligand>
        <name>Zn(2+)</name>
        <dbReference type="ChEBI" id="CHEBI:29105"/>
        <label>1</label>
    </ligand>
</feature>
<dbReference type="OrthoDB" id="406838at2759"/>
<evidence type="ECO:0000313" key="12">
    <source>
        <dbReference type="RefSeq" id="XP_019614049.1"/>
    </source>
</evidence>
<dbReference type="PANTHER" id="PTHR10201">
    <property type="entry name" value="MATRIX METALLOPROTEINASE"/>
    <property type="match status" value="1"/>
</dbReference>
<dbReference type="SUPFAM" id="SSF55486">
    <property type="entry name" value="Metalloproteases ('zincins'), catalytic domain"/>
    <property type="match status" value="1"/>
</dbReference>
<feature type="binding site" description="in inhibited form" evidence="8">
    <location>
        <position position="94"/>
    </location>
    <ligand>
        <name>Zn(2+)</name>
        <dbReference type="ChEBI" id="CHEBI:29105"/>
        <label>2</label>
        <note>catalytic</note>
    </ligand>
</feature>
<evidence type="ECO:0000256" key="3">
    <source>
        <dbReference type="ARBA" id="ARBA00022723"/>
    </source>
</evidence>
<feature type="binding site" evidence="8">
    <location>
        <position position="211"/>
    </location>
    <ligand>
        <name>Ca(2+)</name>
        <dbReference type="ChEBI" id="CHEBI:29108"/>
        <label>2</label>
    </ligand>
</feature>
<evidence type="ECO:0000256" key="6">
    <source>
        <dbReference type="ARBA" id="ARBA00023049"/>
    </source>
</evidence>
<dbReference type="GO" id="GO:0008270">
    <property type="term" value="F:zinc ion binding"/>
    <property type="evidence" value="ECO:0007669"/>
    <property type="project" value="InterPro"/>
</dbReference>
<dbReference type="GO" id="GO:0030198">
    <property type="term" value="P:extracellular matrix organization"/>
    <property type="evidence" value="ECO:0007669"/>
    <property type="project" value="TreeGrafter"/>
</dbReference>
<evidence type="ECO:0000256" key="2">
    <source>
        <dbReference type="ARBA" id="ARBA00022670"/>
    </source>
</evidence>
<dbReference type="Proteomes" id="UP000515135">
    <property type="component" value="Unplaced"/>
</dbReference>
<dbReference type="SMART" id="SM00235">
    <property type="entry name" value="ZnMc"/>
    <property type="match status" value="1"/>
</dbReference>
<evidence type="ECO:0000256" key="7">
    <source>
        <dbReference type="PIRSR" id="PIRSR621190-1"/>
    </source>
</evidence>
<feature type="binding site" evidence="8">
    <location>
        <position position="192"/>
    </location>
    <ligand>
        <name>Ca(2+)</name>
        <dbReference type="ChEBI" id="CHEBI:29108"/>
        <label>3</label>
    </ligand>
</feature>
<dbReference type="GO" id="GO:0006508">
    <property type="term" value="P:proteolysis"/>
    <property type="evidence" value="ECO:0007669"/>
    <property type="project" value="UniProtKB-KW"/>
</dbReference>
<comment type="cofactor">
    <cofactor evidence="8">
        <name>Zn(2+)</name>
        <dbReference type="ChEBI" id="CHEBI:29105"/>
    </cofactor>
    <text evidence="8">Binds 2 Zn(2+) ions per subunit.</text>
</comment>
<dbReference type="Gene3D" id="3.40.390.10">
    <property type="entry name" value="Collagenase (Catalytic Domain)"/>
    <property type="match status" value="1"/>
</dbReference>
<keyword evidence="4" id="KW-0378">Hydrolase</keyword>
<proteinExistence type="inferred from homology"/>
<evidence type="ECO:0000313" key="11">
    <source>
        <dbReference type="Proteomes" id="UP000515135"/>
    </source>
</evidence>
<feature type="active site" evidence="7">
    <location>
        <position position="237"/>
    </location>
</feature>
<organism evidence="11 12">
    <name type="scientific">Branchiostoma belcheri</name>
    <name type="common">Amphioxus</name>
    <dbReference type="NCBI Taxonomy" id="7741"/>
    <lineage>
        <taxon>Eukaryota</taxon>
        <taxon>Metazoa</taxon>
        <taxon>Chordata</taxon>
        <taxon>Cephalochordata</taxon>
        <taxon>Leptocardii</taxon>
        <taxon>Amphioxiformes</taxon>
        <taxon>Branchiostomatidae</taxon>
        <taxon>Branchiostoma</taxon>
    </lineage>
</organism>
<dbReference type="GO" id="GO:0004222">
    <property type="term" value="F:metalloendopeptidase activity"/>
    <property type="evidence" value="ECO:0007669"/>
    <property type="project" value="InterPro"/>
</dbReference>
<feature type="domain" description="Peptidase metallopeptidase" evidence="10">
    <location>
        <begin position="121"/>
        <end position="282"/>
    </location>
</feature>
<dbReference type="InterPro" id="IPR001818">
    <property type="entry name" value="Pept_M10_metallopeptidase"/>
</dbReference>
<sequence length="283" mass="32247">MEKKDPDCATFLKRYGYLPSERRARHRRRKMPTQQKTDDVRQKHVTIRRRDAIRRKPSRGAVKLALRQLQEFAGLRKTGKFDQQTRELMTRKRCTRADPVSMVMTRSTRSATGDVMENTGTVQPWQKRDLTYRINQYPGENHLLPSEVDEVIARAFQTWEEVCPLTFQAIDNEADIEIKFSRGNHGDDTPFDGAGHTLAHAYSPGEGIHGDVHFDDAEMWTADSPMGTNLYMVALHEFGHSLGLVHSDNADSVMFPWYPGYQGSSYTLPAVDVTAIQALYGES</sequence>